<dbReference type="InterPro" id="IPR018247">
    <property type="entry name" value="EF_Hand_1_Ca_BS"/>
</dbReference>
<dbReference type="EMBL" id="LXEQ01000022">
    <property type="protein sequence ID" value="OAT30115.1"/>
    <property type="molecule type" value="Genomic_DNA"/>
</dbReference>
<gene>
    <name evidence="2" type="ORF">M976_01124</name>
</gene>
<dbReference type="RefSeq" id="WP_064542589.1">
    <property type="nucleotide sequence ID" value="NZ_LXEQ01000022.1"/>
</dbReference>
<sequence length="235" mass="26752">MQRAREHGVFNQAVSGESIEVKAGEVIGHLSYHERPEAGSQYFCHLEVFSQDPRMGDFLANKAGVTSGAAELHTLAGKKLWKYNEEGAAFEVAGVGGATLFSKAERLTTESECQSKESNGKTWYEIPAESAWMSADDVEKVSQFDLEKRGFIRLEQNEEPQSLFQTPEEGWLRQTFGRLEELTRSDADDTYSSGDAESYKKLLQQMDMNQDGLIDANELWRYQPDIQHHRYNVWW</sequence>
<protein>
    <recommendedName>
        <fullName evidence="1">EF-hand domain-containing protein</fullName>
    </recommendedName>
</protein>
<dbReference type="PROSITE" id="PS50222">
    <property type="entry name" value="EF_HAND_2"/>
    <property type="match status" value="1"/>
</dbReference>
<comment type="caution">
    <text evidence="2">The sequence shown here is derived from an EMBL/GenBank/DDBJ whole genome shotgun (WGS) entry which is preliminary data.</text>
</comment>
<evidence type="ECO:0000313" key="3">
    <source>
        <dbReference type="Proteomes" id="UP000078407"/>
    </source>
</evidence>
<evidence type="ECO:0000259" key="1">
    <source>
        <dbReference type="PROSITE" id="PS50222"/>
    </source>
</evidence>
<keyword evidence="3" id="KW-1185">Reference proteome</keyword>
<evidence type="ECO:0000313" key="2">
    <source>
        <dbReference type="EMBL" id="OAT30115.1"/>
    </source>
</evidence>
<organism evidence="2 3">
    <name type="scientific">Buttiauxella ferragutiae ATCC 51602</name>
    <dbReference type="NCBI Taxonomy" id="1354252"/>
    <lineage>
        <taxon>Bacteria</taxon>
        <taxon>Pseudomonadati</taxon>
        <taxon>Pseudomonadota</taxon>
        <taxon>Gammaproteobacteria</taxon>
        <taxon>Enterobacterales</taxon>
        <taxon>Enterobacteriaceae</taxon>
        <taxon>Buttiauxella</taxon>
    </lineage>
</organism>
<reference evidence="2 3" key="1">
    <citation type="submission" date="2016-04" db="EMBL/GenBank/DDBJ databases">
        <title>ATOL: Assembling a taxonomically balanced genome-scale reconstruction of the evolutionary history of the Enterobacteriaceae.</title>
        <authorList>
            <person name="Plunkett G.III."/>
            <person name="Neeno-Eckwall E.C."/>
            <person name="Glasner J.D."/>
            <person name="Perna N.T."/>
        </authorList>
    </citation>
    <scope>NUCLEOTIDE SEQUENCE [LARGE SCALE GENOMIC DNA]</scope>
    <source>
        <strain evidence="2 3">ATCC 51602</strain>
    </source>
</reference>
<dbReference type="PROSITE" id="PS00018">
    <property type="entry name" value="EF_HAND_1"/>
    <property type="match status" value="1"/>
</dbReference>
<dbReference type="Proteomes" id="UP000078407">
    <property type="component" value="Unassembled WGS sequence"/>
</dbReference>
<dbReference type="InterPro" id="IPR002048">
    <property type="entry name" value="EF_hand_dom"/>
</dbReference>
<feature type="domain" description="EF-hand" evidence="1">
    <location>
        <begin position="194"/>
        <end position="229"/>
    </location>
</feature>
<accession>A0ABX2WBC8</accession>
<name>A0ABX2WBC8_9ENTR</name>
<proteinExistence type="predicted"/>